<dbReference type="Gene3D" id="1.10.150.130">
    <property type="match status" value="1"/>
</dbReference>
<evidence type="ECO:0000256" key="4">
    <source>
        <dbReference type="ARBA" id="ARBA00023172"/>
    </source>
</evidence>
<dbReference type="PANTHER" id="PTHR30629">
    <property type="entry name" value="PROPHAGE INTEGRASE"/>
    <property type="match status" value="1"/>
</dbReference>
<dbReference type="InterPro" id="IPR013762">
    <property type="entry name" value="Integrase-like_cat_sf"/>
</dbReference>
<evidence type="ECO:0000256" key="5">
    <source>
        <dbReference type="PROSITE-ProRule" id="PRU01248"/>
    </source>
</evidence>
<evidence type="ECO:0000259" key="7">
    <source>
        <dbReference type="PROSITE" id="PS51900"/>
    </source>
</evidence>
<gene>
    <name evidence="8" type="ORF">AB2B41_10300</name>
</gene>
<dbReference type="InterPro" id="IPR050808">
    <property type="entry name" value="Phage_Integrase"/>
</dbReference>
<dbReference type="Pfam" id="PF00589">
    <property type="entry name" value="Phage_integrase"/>
    <property type="match status" value="1"/>
</dbReference>
<evidence type="ECO:0000259" key="6">
    <source>
        <dbReference type="PROSITE" id="PS51898"/>
    </source>
</evidence>
<keyword evidence="4" id="KW-0233">DNA recombination</keyword>
<feature type="domain" description="Tyr recombinase" evidence="6">
    <location>
        <begin position="75"/>
        <end position="262"/>
    </location>
</feature>
<keyword evidence="3 5" id="KW-0238">DNA-binding</keyword>
<evidence type="ECO:0000313" key="9">
    <source>
        <dbReference type="Proteomes" id="UP001556098"/>
    </source>
</evidence>
<dbReference type="SUPFAM" id="SSF56349">
    <property type="entry name" value="DNA breaking-rejoining enzymes"/>
    <property type="match status" value="1"/>
</dbReference>
<dbReference type="InterPro" id="IPR053876">
    <property type="entry name" value="Phage_int_M"/>
</dbReference>
<feature type="domain" description="Core-binding (CB)" evidence="7">
    <location>
        <begin position="1"/>
        <end position="54"/>
    </location>
</feature>
<protein>
    <submittedName>
        <fullName evidence="8">Tyrosine-type recombinase/integrase</fullName>
    </submittedName>
</protein>
<dbReference type="Pfam" id="PF22022">
    <property type="entry name" value="Phage_int_M"/>
    <property type="match status" value="1"/>
</dbReference>
<dbReference type="InterPro" id="IPR010998">
    <property type="entry name" value="Integrase_recombinase_N"/>
</dbReference>
<dbReference type="Proteomes" id="UP001556098">
    <property type="component" value="Unassembled WGS sequence"/>
</dbReference>
<dbReference type="InterPro" id="IPR002104">
    <property type="entry name" value="Integrase_catalytic"/>
</dbReference>
<evidence type="ECO:0000256" key="2">
    <source>
        <dbReference type="ARBA" id="ARBA00022908"/>
    </source>
</evidence>
<evidence type="ECO:0000256" key="3">
    <source>
        <dbReference type="ARBA" id="ARBA00023125"/>
    </source>
</evidence>
<accession>A0ABV3RN16</accession>
<reference evidence="8 9" key="1">
    <citation type="submission" date="2024-07" db="EMBL/GenBank/DDBJ databases">
        <title>Marimonas sp.nov., isolated from tidal-flat sediment.</title>
        <authorList>
            <person name="Jayan J.N."/>
            <person name="Lee S.S."/>
        </authorList>
    </citation>
    <scope>NUCLEOTIDE SEQUENCE [LARGE SCALE GENOMIC DNA]</scope>
    <source>
        <strain evidence="8 9">MJW-29</strain>
    </source>
</reference>
<dbReference type="InterPro" id="IPR011010">
    <property type="entry name" value="DNA_brk_join_enz"/>
</dbReference>
<dbReference type="InterPro" id="IPR044068">
    <property type="entry name" value="CB"/>
</dbReference>
<evidence type="ECO:0000313" key="8">
    <source>
        <dbReference type="EMBL" id="MEW9919997.1"/>
    </source>
</evidence>
<dbReference type="PROSITE" id="PS51900">
    <property type="entry name" value="CB"/>
    <property type="match status" value="1"/>
</dbReference>
<sequence length="275" mass="30879">MLDRFVVEAWEPREIHSITKGDIIDLLDSIVDSGRKTTANRVRSYLSKFFNWCTERGIIDHSPMIGVRAPTKERARDRVLTDDEIRWFWASCERVGPPWEAPAKLMLLTGQRRSEVIDMTEAEIAGDIWRLSAERTKNGRAHEVPLSGPSRDVLDGVLRICGARGYLHTTTGNKPVSGLSKARNHLARQMEEVAFEEVGESIEIPHWTFHDLRRTAATGMARLGIPVRVTEAVLNHVSGTGGGIVAVYQRHDFADEKREALEKWAEFVTALVGDA</sequence>
<comment type="caution">
    <text evidence="8">The sequence shown here is derived from an EMBL/GenBank/DDBJ whole genome shotgun (WGS) entry which is preliminary data.</text>
</comment>
<name>A0ABV3RN16_9RHOB</name>
<dbReference type="CDD" id="cd00801">
    <property type="entry name" value="INT_P4_C"/>
    <property type="match status" value="1"/>
</dbReference>
<dbReference type="EMBL" id="JBFNXX010000006">
    <property type="protein sequence ID" value="MEW9919997.1"/>
    <property type="molecule type" value="Genomic_DNA"/>
</dbReference>
<organism evidence="8 9">
    <name type="scientific">Sulfitobacter sediminis</name>
    <dbReference type="NCBI Taxonomy" id="3234186"/>
    <lineage>
        <taxon>Bacteria</taxon>
        <taxon>Pseudomonadati</taxon>
        <taxon>Pseudomonadota</taxon>
        <taxon>Alphaproteobacteria</taxon>
        <taxon>Rhodobacterales</taxon>
        <taxon>Roseobacteraceae</taxon>
        <taxon>Sulfitobacter</taxon>
    </lineage>
</organism>
<keyword evidence="2" id="KW-0229">DNA integration</keyword>
<comment type="similarity">
    <text evidence="1">Belongs to the 'phage' integrase family.</text>
</comment>
<evidence type="ECO:0000256" key="1">
    <source>
        <dbReference type="ARBA" id="ARBA00008857"/>
    </source>
</evidence>
<dbReference type="Gene3D" id="1.10.443.10">
    <property type="entry name" value="Intergrase catalytic core"/>
    <property type="match status" value="1"/>
</dbReference>
<dbReference type="PROSITE" id="PS51898">
    <property type="entry name" value="TYR_RECOMBINASE"/>
    <property type="match status" value="1"/>
</dbReference>
<proteinExistence type="inferred from homology"/>
<dbReference type="PANTHER" id="PTHR30629:SF2">
    <property type="entry name" value="PROPHAGE INTEGRASE INTS-RELATED"/>
    <property type="match status" value="1"/>
</dbReference>
<keyword evidence="9" id="KW-1185">Reference proteome</keyword>